<dbReference type="Proteomes" id="UP000504611">
    <property type="component" value="Unplaced"/>
</dbReference>
<accession>A0A6I9PTE0</accession>
<evidence type="ECO:0000256" key="1">
    <source>
        <dbReference type="ARBA" id="ARBA00006484"/>
    </source>
</evidence>
<dbReference type="InterPro" id="IPR036291">
    <property type="entry name" value="NAD(P)-bd_dom_sf"/>
</dbReference>
<dbReference type="InterPro" id="IPR002347">
    <property type="entry name" value="SDR_fam"/>
</dbReference>
<dbReference type="GO" id="GO:0008202">
    <property type="term" value="P:steroid metabolic process"/>
    <property type="evidence" value="ECO:0007669"/>
    <property type="project" value="TreeGrafter"/>
</dbReference>
<dbReference type="RefSeq" id="XP_010788636.1">
    <property type="nucleotide sequence ID" value="XM_010790334.1"/>
</dbReference>
<dbReference type="GO" id="GO:0016491">
    <property type="term" value="F:oxidoreductase activity"/>
    <property type="evidence" value="ECO:0007669"/>
    <property type="project" value="TreeGrafter"/>
</dbReference>
<keyword evidence="3" id="KW-1185">Reference proteome</keyword>
<dbReference type="KEGG" id="ncc:104961963"/>
<keyword evidence="2" id="KW-0472">Membrane</keyword>
<name>A0A6I9PTE0_9TELE</name>
<dbReference type="Gene3D" id="3.40.50.720">
    <property type="entry name" value="NAD(P)-binding Rossmann-like Domain"/>
    <property type="match status" value="1"/>
</dbReference>
<dbReference type="AlphaFoldDB" id="A0A6I9PTE0"/>
<gene>
    <name evidence="4" type="primary">LOC104961963</name>
</gene>
<dbReference type="Pfam" id="PF00106">
    <property type="entry name" value="adh_short"/>
    <property type="match status" value="1"/>
</dbReference>
<dbReference type="SUPFAM" id="SSF51735">
    <property type="entry name" value="NAD(P)-binding Rossmann-fold domains"/>
    <property type="match status" value="1"/>
</dbReference>
<evidence type="ECO:0000256" key="2">
    <source>
        <dbReference type="SAM" id="Phobius"/>
    </source>
</evidence>
<proteinExistence type="inferred from homology"/>
<dbReference type="PANTHER" id="PTHR43313">
    <property type="entry name" value="SHORT-CHAIN DEHYDROGENASE/REDUCTASE FAMILY 9C"/>
    <property type="match status" value="1"/>
</dbReference>
<reference evidence="4" key="1">
    <citation type="submission" date="2025-08" db="UniProtKB">
        <authorList>
            <consortium name="RefSeq"/>
        </authorList>
    </citation>
    <scope>IDENTIFICATION</scope>
    <source>
        <tissue evidence="4">Muscle</tissue>
    </source>
</reference>
<feature type="transmembrane region" description="Helical" evidence="2">
    <location>
        <begin position="29"/>
        <end position="51"/>
    </location>
</feature>
<organism evidence="3 4">
    <name type="scientific">Notothenia coriiceps</name>
    <name type="common">black rockcod</name>
    <dbReference type="NCBI Taxonomy" id="8208"/>
    <lineage>
        <taxon>Eukaryota</taxon>
        <taxon>Metazoa</taxon>
        <taxon>Chordata</taxon>
        <taxon>Craniata</taxon>
        <taxon>Vertebrata</taxon>
        <taxon>Euteleostomi</taxon>
        <taxon>Actinopterygii</taxon>
        <taxon>Neopterygii</taxon>
        <taxon>Teleostei</taxon>
        <taxon>Neoteleostei</taxon>
        <taxon>Acanthomorphata</taxon>
        <taxon>Eupercaria</taxon>
        <taxon>Perciformes</taxon>
        <taxon>Notothenioidei</taxon>
        <taxon>Nototheniidae</taxon>
        <taxon>Notothenia</taxon>
    </lineage>
</organism>
<dbReference type="GeneID" id="104961963"/>
<sequence length="206" mass="22506">MHTWTGLLPQKALIKPHCGTMAPLPVLRAVLLVSFSVLLTVLLGFGLPALLNTGTRVLGLPESSVTECIVGLYLLFVLFMATPRIPRGLVEVKGRAVFVTGCDSGFGHALSKHLHKLGFTVYAGCLLKDEGGEGAKELEEFHSDRMKVVQLDVCSEEQVNQAVEYIRENLEDADRGTGNHSISPPHTVFHQYITGLRYIQSLSLIV</sequence>
<keyword evidence="2" id="KW-0812">Transmembrane</keyword>
<keyword evidence="2" id="KW-1133">Transmembrane helix</keyword>
<evidence type="ECO:0000313" key="3">
    <source>
        <dbReference type="Proteomes" id="UP000504611"/>
    </source>
</evidence>
<protein>
    <submittedName>
        <fullName evidence="4">Estradiol 17-beta-dehydrogenase 2-like</fullName>
    </submittedName>
</protein>
<feature type="transmembrane region" description="Helical" evidence="2">
    <location>
        <begin position="63"/>
        <end position="81"/>
    </location>
</feature>
<dbReference type="OrthoDB" id="8914212at2759"/>
<evidence type="ECO:0000313" key="4">
    <source>
        <dbReference type="RefSeq" id="XP_010788636.1"/>
    </source>
</evidence>
<comment type="similarity">
    <text evidence="1">Belongs to the short-chain dehydrogenases/reductases (SDR) family.</text>
</comment>
<dbReference type="PANTHER" id="PTHR43313:SF36">
    <property type="entry name" value="D-BETA-HYDROXYBUTYRATE DEHYDROGENASE, MITOCHONDRIAL"/>
    <property type="match status" value="1"/>
</dbReference>